<dbReference type="KEGG" id="scor:J3U87_06525"/>
<protein>
    <submittedName>
        <fullName evidence="1">Uncharacterized protein</fullName>
    </submittedName>
</protein>
<proteinExistence type="predicted"/>
<dbReference type="AlphaFoldDB" id="A0A8A4TST9"/>
<dbReference type="RefSeq" id="WP_237382221.1">
    <property type="nucleotide sequence ID" value="NZ_CP071793.1"/>
</dbReference>
<organism evidence="1 2">
    <name type="scientific">Sulfidibacter corallicola</name>
    <dbReference type="NCBI Taxonomy" id="2818388"/>
    <lineage>
        <taxon>Bacteria</taxon>
        <taxon>Pseudomonadati</taxon>
        <taxon>Acidobacteriota</taxon>
        <taxon>Holophagae</taxon>
        <taxon>Acanthopleuribacterales</taxon>
        <taxon>Acanthopleuribacteraceae</taxon>
        <taxon>Sulfidibacter</taxon>
    </lineage>
</organism>
<gene>
    <name evidence="1" type="ORF">J3U87_06525</name>
</gene>
<dbReference type="Proteomes" id="UP000663929">
    <property type="component" value="Chromosome"/>
</dbReference>
<evidence type="ECO:0000313" key="1">
    <source>
        <dbReference type="EMBL" id="QTD52112.1"/>
    </source>
</evidence>
<name>A0A8A4TST9_SULCO</name>
<sequence length="96" mass="10863">MGISGRPMKYGRILHSLNEDELYTPATIAMIALKIDPCQTANTKEAKRTYQRIRIALGRFSNNHHFPDEGDGIVTLKGQAPTPGWFGWRWKAALHE</sequence>
<reference evidence="1" key="1">
    <citation type="submission" date="2021-03" db="EMBL/GenBank/DDBJ databases">
        <title>Acanthopleuribacteraceae sp. M133.</title>
        <authorList>
            <person name="Wang G."/>
        </authorList>
    </citation>
    <scope>NUCLEOTIDE SEQUENCE</scope>
    <source>
        <strain evidence="1">M133</strain>
    </source>
</reference>
<keyword evidence="2" id="KW-1185">Reference proteome</keyword>
<accession>A0A8A4TST9</accession>
<dbReference type="EMBL" id="CP071793">
    <property type="protein sequence ID" value="QTD52112.1"/>
    <property type="molecule type" value="Genomic_DNA"/>
</dbReference>
<evidence type="ECO:0000313" key="2">
    <source>
        <dbReference type="Proteomes" id="UP000663929"/>
    </source>
</evidence>